<dbReference type="Gene3D" id="3.40.50.2300">
    <property type="match status" value="2"/>
</dbReference>
<keyword evidence="6" id="KW-1185">Reference proteome</keyword>
<dbReference type="GO" id="GO:0003700">
    <property type="term" value="F:DNA-binding transcription factor activity"/>
    <property type="evidence" value="ECO:0007669"/>
    <property type="project" value="TreeGrafter"/>
</dbReference>
<dbReference type="InterPro" id="IPR010982">
    <property type="entry name" value="Lambda_DNA-bd_dom_sf"/>
</dbReference>
<dbReference type="GO" id="GO:0000976">
    <property type="term" value="F:transcription cis-regulatory region binding"/>
    <property type="evidence" value="ECO:0007669"/>
    <property type="project" value="TreeGrafter"/>
</dbReference>
<accession>A0A840YQJ9</accession>
<name>A0A840YQJ9_9SPHN</name>
<evidence type="ECO:0000313" key="5">
    <source>
        <dbReference type="EMBL" id="MBB5710563.1"/>
    </source>
</evidence>
<keyword evidence="2" id="KW-0238">DNA-binding</keyword>
<dbReference type="RefSeq" id="WP_343056874.1">
    <property type="nucleotide sequence ID" value="NZ_JACIJF010000004.1"/>
</dbReference>
<dbReference type="CDD" id="cd01392">
    <property type="entry name" value="HTH_LacI"/>
    <property type="match status" value="1"/>
</dbReference>
<dbReference type="PANTHER" id="PTHR30146">
    <property type="entry name" value="LACI-RELATED TRANSCRIPTIONAL REPRESSOR"/>
    <property type="match status" value="1"/>
</dbReference>
<reference evidence="5 6" key="1">
    <citation type="submission" date="2020-08" db="EMBL/GenBank/DDBJ databases">
        <title>Genomic Encyclopedia of Type Strains, Phase IV (KMG-IV): sequencing the most valuable type-strain genomes for metagenomic binning, comparative biology and taxonomic classification.</title>
        <authorList>
            <person name="Goeker M."/>
        </authorList>
    </citation>
    <scope>NUCLEOTIDE SEQUENCE [LARGE SCALE GENOMIC DNA]</scope>
    <source>
        <strain evidence="5 6">DSM 26736</strain>
    </source>
</reference>
<keyword evidence="3" id="KW-0804">Transcription</keyword>
<feature type="domain" description="HTH lacI-type" evidence="4">
    <location>
        <begin position="14"/>
        <end position="68"/>
    </location>
</feature>
<dbReference type="CDD" id="cd01545">
    <property type="entry name" value="PBP1_SalR"/>
    <property type="match status" value="1"/>
</dbReference>
<dbReference type="Gene3D" id="1.10.260.40">
    <property type="entry name" value="lambda repressor-like DNA-binding domains"/>
    <property type="match status" value="1"/>
</dbReference>
<dbReference type="Pfam" id="PF00356">
    <property type="entry name" value="LacI"/>
    <property type="match status" value="1"/>
</dbReference>
<dbReference type="PROSITE" id="PS50932">
    <property type="entry name" value="HTH_LACI_2"/>
    <property type="match status" value="1"/>
</dbReference>
<evidence type="ECO:0000256" key="1">
    <source>
        <dbReference type="ARBA" id="ARBA00023015"/>
    </source>
</evidence>
<proteinExistence type="predicted"/>
<dbReference type="AlphaFoldDB" id="A0A840YQJ9"/>
<dbReference type="EMBL" id="JACIJF010000004">
    <property type="protein sequence ID" value="MBB5710563.1"/>
    <property type="molecule type" value="Genomic_DNA"/>
</dbReference>
<dbReference type="InterPro" id="IPR028082">
    <property type="entry name" value="Peripla_BP_I"/>
</dbReference>
<protein>
    <submittedName>
        <fullName evidence="5">LacI family transcriptional regulator</fullName>
    </submittedName>
</protein>
<evidence type="ECO:0000259" key="4">
    <source>
        <dbReference type="PROSITE" id="PS50932"/>
    </source>
</evidence>
<dbReference type="SUPFAM" id="SSF53822">
    <property type="entry name" value="Periplasmic binding protein-like I"/>
    <property type="match status" value="1"/>
</dbReference>
<dbReference type="Proteomes" id="UP000527143">
    <property type="component" value="Unassembled WGS sequence"/>
</dbReference>
<dbReference type="SMART" id="SM00354">
    <property type="entry name" value="HTH_LACI"/>
    <property type="match status" value="1"/>
</dbReference>
<dbReference type="InterPro" id="IPR000843">
    <property type="entry name" value="HTH_LacI"/>
</dbReference>
<dbReference type="InterPro" id="IPR046335">
    <property type="entry name" value="LacI/GalR-like_sensor"/>
</dbReference>
<sequence length="348" mass="37457">MDAIRGGEHMTGRPTIKEVSKIAGVSFKTVSRVLNNEKHVSEETRRRVEEVVARLNFRPSQAARMLAGRRSFQVALLYDNPSPYYVYHIQAGAQQRCTELGYRLLLQPVDSQAAGLVADVMALVDEAHLDGLILSPPVTEIASLLDALDARGLPYVRIAPGIRAGAGLATTMDDVAAAREVTRHLIGLGHRAIAFIPGPESHVSSANRLRGYREELEGHGIAFDPGLIVAGDYSFTSGSEAARKLLDGSPKPTAIFAGNDDMAAGALAMAHERDIAVPDQLSIAGFDDSDLAKAVWPPLTTLRQPVRELAWAAADLMLGEHTLGSQLVLNHELKVRMSTGPARVKPIT</sequence>
<evidence type="ECO:0000256" key="3">
    <source>
        <dbReference type="ARBA" id="ARBA00023163"/>
    </source>
</evidence>
<dbReference type="PANTHER" id="PTHR30146:SF153">
    <property type="entry name" value="LACTOSE OPERON REPRESSOR"/>
    <property type="match status" value="1"/>
</dbReference>
<evidence type="ECO:0000313" key="6">
    <source>
        <dbReference type="Proteomes" id="UP000527143"/>
    </source>
</evidence>
<dbReference type="SUPFAM" id="SSF47413">
    <property type="entry name" value="lambda repressor-like DNA-binding domains"/>
    <property type="match status" value="1"/>
</dbReference>
<dbReference type="Pfam" id="PF13377">
    <property type="entry name" value="Peripla_BP_3"/>
    <property type="match status" value="1"/>
</dbReference>
<organism evidence="5 6">
    <name type="scientific">Sphingomonas xinjiangensis</name>
    <dbReference type="NCBI Taxonomy" id="643568"/>
    <lineage>
        <taxon>Bacteria</taxon>
        <taxon>Pseudomonadati</taxon>
        <taxon>Pseudomonadota</taxon>
        <taxon>Alphaproteobacteria</taxon>
        <taxon>Sphingomonadales</taxon>
        <taxon>Sphingomonadaceae</taxon>
        <taxon>Sphingomonas</taxon>
    </lineage>
</organism>
<keyword evidence="1" id="KW-0805">Transcription regulation</keyword>
<gene>
    <name evidence="5" type="ORF">FHT02_001794</name>
</gene>
<comment type="caution">
    <text evidence="5">The sequence shown here is derived from an EMBL/GenBank/DDBJ whole genome shotgun (WGS) entry which is preliminary data.</text>
</comment>
<evidence type="ECO:0000256" key="2">
    <source>
        <dbReference type="ARBA" id="ARBA00023125"/>
    </source>
</evidence>